<dbReference type="AlphaFoldDB" id="A0A0G1F965"/>
<protein>
    <recommendedName>
        <fullName evidence="1">DUF1653 domain-containing protein</fullName>
    </recommendedName>
</protein>
<proteinExistence type="predicted"/>
<gene>
    <name evidence="2" type="ORF">UW02_C0026G0009</name>
</gene>
<dbReference type="InterPro" id="IPR037135">
    <property type="entry name" value="DUF1653-like_dom_sf"/>
</dbReference>
<feature type="domain" description="DUF1653" evidence="1">
    <location>
        <begin position="9"/>
        <end position="74"/>
    </location>
</feature>
<dbReference type="Pfam" id="PF07866">
    <property type="entry name" value="DUF1653"/>
    <property type="match status" value="1"/>
</dbReference>
<evidence type="ECO:0000313" key="3">
    <source>
        <dbReference type="Proteomes" id="UP000034751"/>
    </source>
</evidence>
<dbReference type="Proteomes" id="UP000034751">
    <property type="component" value="Unassembled WGS sequence"/>
</dbReference>
<accession>A0A0G1F965</accession>
<organism evidence="2 3">
    <name type="scientific">Candidatus Nomurabacteria bacterium GW2011_GWB1_43_7</name>
    <dbReference type="NCBI Taxonomy" id="1618747"/>
    <lineage>
        <taxon>Bacteria</taxon>
        <taxon>Candidatus Nomuraibacteriota</taxon>
    </lineage>
</organism>
<dbReference type="EMBL" id="LCGS01000026">
    <property type="protein sequence ID" value="KKT18613.1"/>
    <property type="molecule type" value="Genomic_DNA"/>
</dbReference>
<dbReference type="Gene3D" id="2.30.30.320">
    <property type="entry name" value="DUF1653-like domain"/>
    <property type="match status" value="1"/>
</dbReference>
<sequence>MEHKSIKLGKYKHFKGDVMEVIGTGLHSETLEEFVVYKHLTGEHAGETNYWVRPIKMFLEEVEKDGKKMPRFEYIGE</sequence>
<dbReference type="STRING" id="1618747.UW02_C0026G0009"/>
<dbReference type="InterPro" id="IPR023387">
    <property type="entry name" value="DUF1653-like_dom"/>
</dbReference>
<evidence type="ECO:0000313" key="2">
    <source>
        <dbReference type="EMBL" id="KKT18613.1"/>
    </source>
</evidence>
<reference evidence="2 3" key="1">
    <citation type="journal article" date="2015" name="Nature">
        <title>rRNA introns, odd ribosomes, and small enigmatic genomes across a large radiation of phyla.</title>
        <authorList>
            <person name="Brown C.T."/>
            <person name="Hug L.A."/>
            <person name="Thomas B.C."/>
            <person name="Sharon I."/>
            <person name="Castelle C.J."/>
            <person name="Singh A."/>
            <person name="Wilkins M.J."/>
            <person name="Williams K.H."/>
            <person name="Banfield J.F."/>
        </authorList>
    </citation>
    <scope>NUCLEOTIDE SEQUENCE [LARGE SCALE GENOMIC DNA]</scope>
</reference>
<comment type="caution">
    <text evidence="2">The sequence shown here is derived from an EMBL/GenBank/DDBJ whole genome shotgun (WGS) entry which is preliminary data.</text>
</comment>
<name>A0A0G1F965_9BACT</name>
<evidence type="ECO:0000259" key="1">
    <source>
        <dbReference type="Pfam" id="PF07866"/>
    </source>
</evidence>